<dbReference type="GO" id="GO:0003677">
    <property type="term" value="F:DNA binding"/>
    <property type="evidence" value="ECO:0007669"/>
    <property type="project" value="InterPro"/>
</dbReference>
<keyword evidence="1" id="KW-0233">DNA recombination</keyword>
<evidence type="ECO:0000313" key="2">
    <source>
        <dbReference type="EMBL" id="QHX42799.1"/>
    </source>
</evidence>
<accession>A0A6P1Y0A8</accession>
<name>A0A6P1Y0A8_9SPIR</name>
<dbReference type="SUPFAM" id="SSF56349">
    <property type="entry name" value="DNA breaking-rejoining enzymes"/>
    <property type="match status" value="1"/>
</dbReference>
<dbReference type="InterPro" id="IPR013762">
    <property type="entry name" value="Integrase-like_cat_sf"/>
</dbReference>
<dbReference type="AlphaFoldDB" id="A0A6P1Y0A8"/>
<dbReference type="Gene3D" id="1.10.443.10">
    <property type="entry name" value="Intergrase catalytic core"/>
    <property type="match status" value="1"/>
</dbReference>
<dbReference type="InterPro" id="IPR011010">
    <property type="entry name" value="DNA_brk_join_enz"/>
</dbReference>
<dbReference type="KEGG" id="trz:GWP43_04320"/>
<evidence type="ECO:0000256" key="1">
    <source>
        <dbReference type="ARBA" id="ARBA00023172"/>
    </source>
</evidence>
<sequence>MLQEAGYDICIVQKLLDHSDVSTTMVYTLVLNRGGLAVPSPMTGCDFYLNLVKMT</sequence>
<gene>
    <name evidence="2" type="ORF">GWP43_04320</name>
</gene>
<proteinExistence type="predicted"/>
<protein>
    <submittedName>
        <fullName evidence="2">Tyrosine-type recombinase/integrase</fullName>
    </submittedName>
</protein>
<dbReference type="Proteomes" id="UP000464374">
    <property type="component" value="Chromosome"/>
</dbReference>
<dbReference type="GO" id="GO:0015074">
    <property type="term" value="P:DNA integration"/>
    <property type="evidence" value="ECO:0007669"/>
    <property type="project" value="InterPro"/>
</dbReference>
<evidence type="ECO:0000313" key="3">
    <source>
        <dbReference type="Proteomes" id="UP000464374"/>
    </source>
</evidence>
<organism evidence="2 3">
    <name type="scientific">Treponema vincentii</name>
    <dbReference type="NCBI Taxonomy" id="69710"/>
    <lineage>
        <taxon>Bacteria</taxon>
        <taxon>Pseudomonadati</taxon>
        <taxon>Spirochaetota</taxon>
        <taxon>Spirochaetia</taxon>
        <taxon>Spirochaetales</taxon>
        <taxon>Treponemataceae</taxon>
        <taxon>Treponema</taxon>
    </lineage>
</organism>
<dbReference type="EMBL" id="CP048020">
    <property type="protein sequence ID" value="QHX42799.1"/>
    <property type="molecule type" value="Genomic_DNA"/>
</dbReference>
<reference evidence="2 3" key="1">
    <citation type="submission" date="2020-01" db="EMBL/GenBank/DDBJ databases">
        <title>Complete genome sequence of a human oral phylogroup 1 Treponema sp. strain ATCC 700766, originally isolated from periodontitis dental plaque.</title>
        <authorList>
            <person name="Chan Y."/>
            <person name="Huo Y.-B."/>
            <person name="Yu X.-L."/>
            <person name="Zeng H."/>
            <person name="Leung W.-K."/>
            <person name="Watt R.M."/>
        </authorList>
    </citation>
    <scope>NUCLEOTIDE SEQUENCE [LARGE SCALE GENOMIC DNA]</scope>
    <source>
        <strain evidence="2 3">OMZ 804</strain>
    </source>
</reference>
<dbReference type="GO" id="GO:0006310">
    <property type="term" value="P:DNA recombination"/>
    <property type="evidence" value="ECO:0007669"/>
    <property type="project" value="UniProtKB-KW"/>
</dbReference>